<evidence type="ECO:0000313" key="3">
    <source>
        <dbReference type="EMBL" id="KAK2172947.1"/>
    </source>
</evidence>
<proteinExistence type="predicted"/>
<accession>A0AAD9KKE5</accession>
<feature type="signal peptide" evidence="1">
    <location>
        <begin position="1"/>
        <end position="22"/>
    </location>
</feature>
<dbReference type="Pfam" id="PF16470">
    <property type="entry name" value="S8_pro-domain"/>
    <property type="match status" value="1"/>
</dbReference>
<feature type="chain" id="PRO_5042209878" description="Peptidase S8 pro-domain domain-containing protein" evidence="1">
    <location>
        <begin position="23"/>
        <end position="63"/>
    </location>
</feature>
<reference evidence="3" key="1">
    <citation type="journal article" date="2023" name="Mol. Biol. Evol.">
        <title>Third-Generation Sequencing Reveals the Adaptive Role of the Epigenome in Three Deep-Sea Polychaetes.</title>
        <authorList>
            <person name="Perez M."/>
            <person name="Aroh O."/>
            <person name="Sun Y."/>
            <person name="Lan Y."/>
            <person name="Juniper S.K."/>
            <person name="Young C.R."/>
            <person name="Angers B."/>
            <person name="Qian P.Y."/>
        </authorList>
    </citation>
    <scope>NUCLEOTIDE SEQUENCE</scope>
    <source>
        <strain evidence="3">R07B-5</strain>
    </source>
</reference>
<dbReference type="EMBL" id="JAODUO010000916">
    <property type="protein sequence ID" value="KAK2172947.1"/>
    <property type="molecule type" value="Genomic_DNA"/>
</dbReference>
<evidence type="ECO:0000313" key="4">
    <source>
        <dbReference type="Proteomes" id="UP001209878"/>
    </source>
</evidence>
<keyword evidence="1" id="KW-0732">Signal</keyword>
<evidence type="ECO:0000256" key="1">
    <source>
        <dbReference type="SAM" id="SignalP"/>
    </source>
</evidence>
<keyword evidence="4" id="KW-1185">Reference proteome</keyword>
<sequence length="63" mass="7053">MLPWGQTLSLLVLLAVLDSVQSSVHYTNKWAAYIPGGQRMAEQVAAKFGYRNHGQVRHGQICR</sequence>
<dbReference type="Gene3D" id="3.30.70.850">
    <property type="entry name" value="Peptidase S8, pro-domain"/>
    <property type="match status" value="1"/>
</dbReference>
<dbReference type="Proteomes" id="UP001209878">
    <property type="component" value="Unassembled WGS sequence"/>
</dbReference>
<dbReference type="SUPFAM" id="SSF54897">
    <property type="entry name" value="Protease propeptides/inhibitors"/>
    <property type="match status" value="1"/>
</dbReference>
<dbReference type="InterPro" id="IPR038466">
    <property type="entry name" value="S8_pro-domain_sf"/>
</dbReference>
<gene>
    <name evidence="3" type="ORF">NP493_916g00000</name>
</gene>
<feature type="domain" description="Peptidase S8 pro-domain" evidence="2">
    <location>
        <begin position="29"/>
        <end position="58"/>
    </location>
</feature>
<name>A0AAD9KKE5_RIDPI</name>
<dbReference type="AlphaFoldDB" id="A0AAD9KKE5"/>
<organism evidence="3 4">
    <name type="scientific">Ridgeia piscesae</name>
    <name type="common">Tubeworm</name>
    <dbReference type="NCBI Taxonomy" id="27915"/>
    <lineage>
        <taxon>Eukaryota</taxon>
        <taxon>Metazoa</taxon>
        <taxon>Spiralia</taxon>
        <taxon>Lophotrochozoa</taxon>
        <taxon>Annelida</taxon>
        <taxon>Polychaeta</taxon>
        <taxon>Sedentaria</taxon>
        <taxon>Canalipalpata</taxon>
        <taxon>Sabellida</taxon>
        <taxon>Siboglinidae</taxon>
        <taxon>Ridgeia</taxon>
    </lineage>
</organism>
<dbReference type="InterPro" id="IPR032815">
    <property type="entry name" value="S8_pro-domain"/>
</dbReference>
<comment type="caution">
    <text evidence="3">The sequence shown here is derived from an EMBL/GenBank/DDBJ whole genome shotgun (WGS) entry which is preliminary data.</text>
</comment>
<protein>
    <recommendedName>
        <fullName evidence="2">Peptidase S8 pro-domain domain-containing protein</fullName>
    </recommendedName>
</protein>
<evidence type="ECO:0000259" key="2">
    <source>
        <dbReference type="Pfam" id="PF16470"/>
    </source>
</evidence>